<proteinExistence type="predicted"/>
<evidence type="ECO:0000256" key="1">
    <source>
        <dbReference type="SAM" id="MobiDB-lite"/>
    </source>
</evidence>
<gene>
    <name evidence="2" type="ORF">MHPYR_440023</name>
</gene>
<evidence type="ECO:0000313" key="2">
    <source>
        <dbReference type="EMBL" id="SBS77511.1"/>
    </source>
</evidence>
<reference evidence="2" key="1">
    <citation type="submission" date="2016-03" db="EMBL/GenBank/DDBJ databases">
        <authorList>
            <person name="Ploux O."/>
        </authorList>
    </citation>
    <scope>NUCLEOTIDE SEQUENCE</scope>
    <source>
        <strain evidence="2">UC10</strain>
    </source>
</reference>
<protein>
    <submittedName>
        <fullName evidence="2">Uncharacterized protein</fullName>
    </submittedName>
</protein>
<feature type="region of interest" description="Disordered" evidence="1">
    <location>
        <begin position="36"/>
        <end position="58"/>
    </location>
</feature>
<name>A0A1Y5PMZ1_9MYCO</name>
<dbReference type="AlphaFoldDB" id="A0A1Y5PMZ1"/>
<accession>A0A1Y5PMZ1</accession>
<sequence>MVLVAFAFAVMADPVAYAIERFGGVGRLSCQCQPARVAPHPSRGRPRGTRAVVSAANY</sequence>
<dbReference type="EMBL" id="FLQS01000039">
    <property type="protein sequence ID" value="SBS77511.1"/>
    <property type="molecule type" value="Genomic_DNA"/>
</dbReference>
<organism evidence="2">
    <name type="scientific">uncultured Mycobacterium sp</name>
    <dbReference type="NCBI Taxonomy" id="171292"/>
    <lineage>
        <taxon>Bacteria</taxon>
        <taxon>Bacillati</taxon>
        <taxon>Actinomycetota</taxon>
        <taxon>Actinomycetes</taxon>
        <taxon>Mycobacteriales</taxon>
        <taxon>Mycobacteriaceae</taxon>
        <taxon>Mycobacterium</taxon>
        <taxon>environmental samples</taxon>
    </lineage>
</organism>